<organism evidence="4 5">
    <name type="scientific">Tepidibacillus decaturensis</name>
    <dbReference type="NCBI Taxonomy" id="1413211"/>
    <lineage>
        <taxon>Bacteria</taxon>
        <taxon>Bacillati</taxon>
        <taxon>Bacillota</taxon>
        <taxon>Bacilli</taxon>
        <taxon>Bacillales</taxon>
        <taxon>Bacillaceae</taxon>
        <taxon>Tepidibacillus</taxon>
    </lineage>
</organism>
<comment type="caution">
    <text evidence="4">The sequence shown here is derived from an EMBL/GenBank/DDBJ whole genome shotgun (WGS) entry which is preliminary data.</text>
</comment>
<dbReference type="OrthoDB" id="2382047at2"/>
<gene>
    <name evidence="4" type="ORF">U473_07125</name>
</gene>
<protein>
    <recommendedName>
        <fullName evidence="2">UPF0473 protein U473_07125</fullName>
    </recommendedName>
</protein>
<dbReference type="Proteomes" id="UP000070352">
    <property type="component" value="Unassembled WGS sequence"/>
</dbReference>
<reference evidence="4 5" key="1">
    <citation type="submission" date="2016-02" db="EMBL/GenBank/DDBJ databases">
        <title>Draft Genome for Tepidibacillus decaturensis nov. sp. Strain Z9, an Anaerobic, Moderately Thermophilic and Heterotrophic Bacterium from Deep Subsurface of the Illinois Basin, USA.</title>
        <authorList>
            <person name="Dong Y."/>
            <person name="Chang J.Y."/>
            <person name="Sanford R."/>
            <person name="Fouke B.W."/>
        </authorList>
    </citation>
    <scope>NUCLEOTIDE SEQUENCE [LARGE SCALE GENOMIC DNA]</scope>
    <source>
        <strain evidence="4 5">Z9</strain>
    </source>
</reference>
<dbReference type="STRING" id="1413211.U473_07125"/>
<feature type="region of interest" description="Disordered" evidence="3">
    <location>
        <begin position="1"/>
        <end position="26"/>
    </location>
</feature>
<keyword evidence="5" id="KW-1185">Reference proteome</keyword>
<dbReference type="EMBL" id="LSKU01000001">
    <property type="protein sequence ID" value="KXG43808.1"/>
    <property type="molecule type" value="Genomic_DNA"/>
</dbReference>
<evidence type="ECO:0000313" key="5">
    <source>
        <dbReference type="Proteomes" id="UP000070352"/>
    </source>
</evidence>
<evidence type="ECO:0000313" key="4">
    <source>
        <dbReference type="EMBL" id="KXG43808.1"/>
    </source>
</evidence>
<dbReference type="Pfam" id="PF06949">
    <property type="entry name" value="DUF1292"/>
    <property type="match status" value="1"/>
</dbReference>
<sequence>MSEHDHNHNHHDHDHHHNHDHDHEHKVVLVDENGQEKEFDIVTWFEVESQEYVVLVSADADDDQEGVILKVQEENGEEFLVDIEDDEEWEKVLSVYEQLIQED</sequence>
<dbReference type="PANTHER" id="PTHR40066">
    <property type="entry name" value="UPF0473 PROTEIN CBO2561/CLC_2432"/>
    <property type="match status" value="1"/>
</dbReference>
<accession>A0A135L478</accession>
<evidence type="ECO:0000256" key="1">
    <source>
        <dbReference type="ARBA" id="ARBA00008439"/>
    </source>
</evidence>
<dbReference type="InterPro" id="IPR009711">
    <property type="entry name" value="UPF0473"/>
</dbReference>
<comment type="similarity">
    <text evidence="1 2">Belongs to the UPF0473 family.</text>
</comment>
<proteinExistence type="inferred from homology"/>
<dbReference type="HAMAP" id="MF_01448">
    <property type="entry name" value="UPF0473"/>
    <property type="match status" value="1"/>
</dbReference>
<evidence type="ECO:0000256" key="3">
    <source>
        <dbReference type="SAM" id="MobiDB-lite"/>
    </source>
</evidence>
<evidence type="ECO:0000256" key="2">
    <source>
        <dbReference type="HAMAP-Rule" id="MF_01448"/>
    </source>
</evidence>
<dbReference type="PANTHER" id="PTHR40066:SF1">
    <property type="entry name" value="UPF0473 PROTEIN CBO2561_CLC_2432"/>
    <property type="match status" value="1"/>
</dbReference>
<dbReference type="RefSeq" id="WP_068724769.1">
    <property type="nucleotide sequence ID" value="NZ_LSKU01000001.1"/>
</dbReference>
<dbReference type="AlphaFoldDB" id="A0A135L478"/>
<name>A0A135L478_9BACI</name>